<sequence>MDGNGSAATAMLGLAGFVLLAVAEFGGEVEQAVETTERVVGCPGCGVLARLYDQRPIRVRDLPAAGRAVTLVWVKVWVKRVWRCVEAACEVRTWTERSEQIRPQACLTERAACRRVGQDGHTVAQVAGQ</sequence>
<gene>
    <name evidence="2" type="ORF">RM423_12350</name>
</gene>
<keyword evidence="3" id="KW-1185">Reference proteome</keyword>
<comment type="caution">
    <text evidence="2">The sequence shown here is derived from an EMBL/GenBank/DDBJ whole genome shotgun (WGS) entry which is preliminary data.</text>
</comment>
<evidence type="ECO:0000313" key="3">
    <source>
        <dbReference type="Proteomes" id="UP001183176"/>
    </source>
</evidence>
<accession>A0ABU2JB17</accession>
<dbReference type="Proteomes" id="UP001183176">
    <property type="component" value="Unassembled WGS sequence"/>
</dbReference>
<proteinExistence type="predicted"/>
<name>A0ABU2JB17_9ACTN</name>
<dbReference type="InterPro" id="IPR029261">
    <property type="entry name" value="Transposase_Znf"/>
</dbReference>
<reference evidence="3" key="1">
    <citation type="submission" date="2023-07" db="EMBL/GenBank/DDBJ databases">
        <title>30 novel species of actinomycetes from the DSMZ collection.</title>
        <authorList>
            <person name="Nouioui I."/>
        </authorList>
    </citation>
    <scope>NUCLEOTIDE SEQUENCE [LARGE SCALE GENOMIC DNA]</scope>
    <source>
        <strain evidence="3">DSM 44399</strain>
    </source>
</reference>
<feature type="domain" description="Transposase IS204/IS1001/IS1096/IS1165 zinc-finger" evidence="1">
    <location>
        <begin position="39"/>
        <end position="84"/>
    </location>
</feature>
<evidence type="ECO:0000313" key="2">
    <source>
        <dbReference type="EMBL" id="MDT0262184.1"/>
    </source>
</evidence>
<organism evidence="2 3">
    <name type="scientific">Jatrophihabitans lederbergiae</name>
    <dbReference type="NCBI Taxonomy" id="3075547"/>
    <lineage>
        <taxon>Bacteria</taxon>
        <taxon>Bacillati</taxon>
        <taxon>Actinomycetota</taxon>
        <taxon>Actinomycetes</taxon>
        <taxon>Jatrophihabitantales</taxon>
        <taxon>Jatrophihabitantaceae</taxon>
        <taxon>Jatrophihabitans</taxon>
    </lineage>
</organism>
<protein>
    <submittedName>
        <fullName evidence="2">Transposase family protein</fullName>
    </submittedName>
</protein>
<dbReference type="RefSeq" id="WP_311423333.1">
    <property type="nucleotide sequence ID" value="NZ_JAVREH010000014.1"/>
</dbReference>
<dbReference type="Pfam" id="PF14690">
    <property type="entry name" value="Zn_ribbon_ISL3"/>
    <property type="match status" value="1"/>
</dbReference>
<dbReference type="EMBL" id="JAVREH010000014">
    <property type="protein sequence ID" value="MDT0262184.1"/>
    <property type="molecule type" value="Genomic_DNA"/>
</dbReference>
<evidence type="ECO:0000259" key="1">
    <source>
        <dbReference type="Pfam" id="PF14690"/>
    </source>
</evidence>